<dbReference type="RefSeq" id="WP_173179803.1">
    <property type="nucleotide sequence ID" value="NZ_AP021876.1"/>
</dbReference>
<evidence type="ECO:0000313" key="2">
    <source>
        <dbReference type="EMBL" id="BBO84377.1"/>
    </source>
</evidence>
<evidence type="ECO:0000259" key="1">
    <source>
        <dbReference type="Pfam" id="PF13588"/>
    </source>
</evidence>
<reference evidence="2 3" key="1">
    <citation type="submission" date="2019-11" db="EMBL/GenBank/DDBJ databases">
        <title>Comparative genomics of hydrocarbon-degrading Desulfosarcina strains.</title>
        <authorList>
            <person name="Watanabe M."/>
            <person name="Kojima H."/>
            <person name="Fukui M."/>
        </authorList>
    </citation>
    <scope>NUCLEOTIDE SEQUENCE [LARGE SCALE GENOMIC DNA]</scope>
    <source>
        <strain evidence="2 3">28bB2T</strain>
    </source>
</reference>
<sequence>MDTNPDVVIDFITGQAVPNVGAEANRQQVERYLVEKKGYGLDEIAVDKPIVVEIDGDVYHSAVDLVIEIDGRPMMAIKCAAGSLGSREREIIGAARLLATSPLPLAVVSDGTTATVLDVATGKKKGTGLDAIPHRREMLTLADVAKLPPIAPERLAREKLVFRSYDSMNVNVQRKGA</sequence>
<name>A0A5K7ZVU9_9BACT</name>
<protein>
    <recommendedName>
        <fullName evidence="1">Type I restriction enzyme R protein N-terminal domain-containing protein</fullName>
    </recommendedName>
</protein>
<gene>
    <name evidence="2" type="ORF">DSCO28_49430</name>
</gene>
<dbReference type="Proteomes" id="UP000425960">
    <property type="component" value="Chromosome"/>
</dbReference>
<dbReference type="Pfam" id="PF13588">
    <property type="entry name" value="HSDR_N_2"/>
    <property type="match status" value="1"/>
</dbReference>
<dbReference type="AlphaFoldDB" id="A0A5K7ZVU9"/>
<organism evidence="2 3">
    <name type="scientific">Desulfosarcina ovata subsp. sediminis</name>
    <dbReference type="NCBI Taxonomy" id="885957"/>
    <lineage>
        <taxon>Bacteria</taxon>
        <taxon>Pseudomonadati</taxon>
        <taxon>Thermodesulfobacteriota</taxon>
        <taxon>Desulfobacteria</taxon>
        <taxon>Desulfobacterales</taxon>
        <taxon>Desulfosarcinaceae</taxon>
        <taxon>Desulfosarcina</taxon>
    </lineage>
</organism>
<proteinExistence type="predicted"/>
<accession>A0A5K7ZVU9</accession>
<dbReference type="KEGG" id="dov:DSCO28_49430"/>
<dbReference type="EMBL" id="AP021876">
    <property type="protein sequence ID" value="BBO84377.1"/>
    <property type="molecule type" value="Genomic_DNA"/>
</dbReference>
<evidence type="ECO:0000313" key="3">
    <source>
        <dbReference type="Proteomes" id="UP000425960"/>
    </source>
</evidence>
<feature type="domain" description="Type I restriction enzyme R protein N-terminal" evidence="1">
    <location>
        <begin position="23"/>
        <end position="133"/>
    </location>
</feature>
<dbReference type="InterPro" id="IPR029464">
    <property type="entry name" value="HSDR_N"/>
</dbReference>